<feature type="domain" description="Cyclic nucleotide-binding" evidence="2">
    <location>
        <begin position="46"/>
        <end position="157"/>
    </location>
</feature>
<keyword evidence="4" id="KW-1185">Reference proteome</keyword>
<feature type="compositionally biased region" description="Basic residues" evidence="1">
    <location>
        <begin position="247"/>
        <end position="257"/>
    </location>
</feature>
<dbReference type="SUPFAM" id="SSF51206">
    <property type="entry name" value="cAMP-binding domain-like"/>
    <property type="match status" value="1"/>
</dbReference>
<evidence type="ECO:0000313" key="4">
    <source>
        <dbReference type="Proteomes" id="UP000481153"/>
    </source>
</evidence>
<protein>
    <recommendedName>
        <fullName evidence="2">Cyclic nucleotide-binding domain-containing protein</fullName>
    </recommendedName>
</protein>
<feature type="region of interest" description="Disordered" evidence="1">
    <location>
        <begin position="293"/>
        <end position="313"/>
    </location>
</feature>
<dbReference type="EMBL" id="VJMJ01000009">
    <property type="protein sequence ID" value="KAF0744343.1"/>
    <property type="molecule type" value="Genomic_DNA"/>
</dbReference>
<dbReference type="AlphaFoldDB" id="A0A6G0XUJ6"/>
<dbReference type="InterPro" id="IPR018490">
    <property type="entry name" value="cNMP-bd_dom_sf"/>
</dbReference>
<feature type="compositionally biased region" description="Basic and acidic residues" evidence="1">
    <location>
        <begin position="258"/>
        <end position="268"/>
    </location>
</feature>
<dbReference type="Gene3D" id="2.60.120.10">
    <property type="entry name" value="Jelly Rolls"/>
    <property type="match status" value="1"/>
</dbReference>
<name>A0A6G0XUJ6_9STRA</name>
<feature type="compositionally biased region" description="Low complexity" evidence="1">
    <location>
        <begin position="300"/>
        <end position="313"/>
    </location>
</feature>
<comment type="caution">
    <text evidence="3">The sequence shown here is derived from an EMBL/GenBank/DDBJ whole genome shotgun (WGS) entry which is preliminary data.</text>
</comment>
<proteinExistence type="predicted"/>
<feature type="region of interest" description="Disordered" evidence="1">
    <location>
        <begin position="244"/>
        <end position="268"/>
    </location>
</feature>
<dbReference type="PROSITE" id="PS50042">
    <property type="entry name" value="CNMP_BINDING_3"/>
    <property type="match status" value="1"/>
</dbReference>
<reference evidence="3 4" key="1">
    <citation type="submission" date="2019-07" db="EMBL/GenBank/DDBJ databases">
        <title>Genomics analysis of Aphanomyces spp. identifies a new class of oomycete effector associated with host adaptation.</title>
        <authorList>
            <person name="Gaulin E."/>
        </authorList>
    </citation>
    <scope>NUCLEOTIDE SEQUENCE [LARGE SCALE GENOMIC DNA]</scope>
    <source>
        <strain evidence="3 4">ATCC 201684</strain>
    </source>
</reference>
<dbReference type="Proteomes" id="UP000481153">
    <property type="component" value="Unassembled WGS sequence"/>
</dbReference>
<sequence length="325" mass="36430">MATTTTAPSLASSQQQQLHNLHSTIQGIPGCPLLALLTAEIPWETLVELMTTKYYSVGQFVWTQGQVPTSVGFIMQGQFALQMKPEAVGSTPKSDKICNPGACISAFPAYYQVPLGYSVMALSYKSSVLMLSTAKFKTILKQFSRSKERQILQLLETMHKDDLNWIEQSFPLQGDHMTTVMGSVSPMTRPIEYENTNGVLVIHEVVTPVSSKPRLDPICAKAKANMQRRLDQLHTPEHYNHLETHTGQRKHLSYLRRRANDVDSREKPVGRLLKPMITSHASSFVRAERSHPCEFRPLNSPSTSTPPRSQSTPSLFTLLQAMHER</sequence>
<dbReference type="InterPro" id="IPR014710">
    <property type="entry name" value="RmlC-like_jellyroll"/>
</dbReference>
<organism evidence="3 4">
    <name type="scientific">Aphanomyces euteiches</name>
    <dbReference type="NCBI Taxonomy" id="100861"/>
    <lineage>
        <taxon>Eukaryota</taxon>
        <taxon>Sar</taxon>
        <taxon>Stramenopiles</taxon>
        <taxon>Oomycota</taxon>
        <taxon>Saprolegniomycetes</taxon>
        <taxon>Saprolegniales</taxon>
        <taxon>Verrucalvaceae</taxon>
        <taxon>Aphanomyces</taxon>
    </lineage>
</organism>
<dbReference type="InterPro" id="IPR000595">
    <property type="entry name" value="cNMP-bd_dom"/>
</dbReference>
<gene>
    <name evidence="3" type="ORF">Ae201684_000831</name>
</gene>
<evidence type="ECO:0000313" key="3">
    <source>
        <dbReference type="EMBL" id="KAF0744343.1"/>
    </source>
</evidence>
<dbReference type="VEuPathDB" id="FungiDB:AeMF1_006656"/>
<accession>A0A6G0XUJ6</accession>
<evidence type="ECO:0000256" key="1">
    <source>
        <dbReference type="SAM" id="MobiDB-lite"/>
    </source>
</evidence>
<evidence type="ECO:0000259" key="2">
    <source>
        <dbReference type="PROSITE" id="PS50042"/>
    </source>
</evidence>